<evidence type="ECO:0000256" key="2">
    <source>
        <dbReference type="PROSITE-ProRule" id="PRU00703"/>
    </source>
</evidence>
<name>A0A1M5PRJ8_9FIRM</name>
<dbReference type="STRING" id="1123382.SAMN02745221_01537"/>
<accession>A0A1M5PRJ8</accession>
<dbReference type="SUPFAM" id="SSF54631">
    <property type="entry name" value="CBS-domain pair"/>
    <property type="match status" value="1"/>
</dbReference>
<organism evidence="4 5">
    <name type="scientific">Thermosyntropha lipolytica DSM 11003</name>
    <dbReference type="NCBI Taxonomy" id="1123382"/>
    <lineage>
        <taxon>Bacteria</taxon>
        <taxon>Bacillati</taxon>
        <taxon>Bacillota</taxon>
        <taxon>Clostridia</taxon>
        <taxon>Eubacteriales</taxon>
        <taxon>Syntrophomonadaceae</taxon>
        <taxon>Thermosyntropha</taxon>
    </lineage>
</organism>
<dbReference type="RefSeq" id="WP_073092381.1">
    <property type="nucleotide sequence ID" value="NZ_FQWY01000025.1"/>
</dbReference>
<protein>
    <submittedName>
        <fullName evidence="4">CBS domain-containing protein</fullName>
    </submittedName>
</protein>
<evidence type="ECO:0000256" key="1">
    <source>
        <dbReference type="ARBA" id="ARBA00023122"/>
    </source>
</evidence>
<dbReference type="InterPro" id="IPR046342">
    <property type="entry name" value="CBS_dom_sf"/>
</dbReference>
<dbReference type="PANTHER" id="PTHR43080:SF2">
    <property type="entry name" value="CBS DOMAIN-CONTAINING PROTEIN"/>
    <property type="match status" value="1"/>
</dbReference>
<sequence>MVKEIIQKGFIRLTPQKTVGFSLKEMETRKKSVAVVVDENDYLLGIVVKADLFRFLREPGHYEDYPVELAMTKSVITVKPDDDILKAAKMLRENNISAIPVIDDENKVVGIIGLEDIVDYCIQKNSLT</sequence>
<dbReference type="OrthoDB" id="9790355at2"/>
<keyword evidence="1 2" id="KW-0129">CBS domain</keyword>
<dbReference type="PROSITE" id="PS51371">
    <property type="entry name" value="CBS"/>
    <property type="match status" value="2"/>
</dbReference>
<dbReference type="InterPro" id="IPR000644">
    <property type="entry name" value="CBS_dom"/>
</dbReference>
<dbReference type="Gene3D" id="3.10.580.10">
    <property type="entry name" value="CBS-domain"/>
    <property type="match status" value="1"/>
</dbReference>
<dbReference type="InterPro" id="IPR051257">
    <property type="entry name" value="Diverse_CBS-Domain"/>
</dbReference>
<keyword evidence="5" id="KW-1185">Reference proteome</keyword>
<evidence type="ECO:0000313" key="5">
    <source>
        <dbReference type="Proteomes" id="UP000242329"/>
    </source>
</evidence>
<dbReference type="Pfam" id="PF00571">
    <property type="entry name" value="CBS"/>
    <property type="match status" value="2"/>
</dbReference>
<dbReference type="CDD" id="cd02205">
    <property type="entry name" value="CBS_pair_SF"/>
    <property type="match status" value="1"/>
</dbReference>
<gene>
    <name evidence="4" type="ORF">SAMN02745221_01537</name>
</gene>
<dbReference type="SMART" id="SM00116">
    <property type="entry name" value="CBS"/>
    <property type="match status" value="2"/>
</dbReference>
<evidence type="ECO:0000259" key="3">
    <source>
        <dbReference type="PROSITE" id="PS51371"/>
    </source>
</evidence>
<reference evidence="5" key="1">
    <citation type="submission" date="2016-11" db="EMBL/GenBank/DDBJ databases">
        <authorList>
            <person name="Varghese N."/>
            <person name="Submissions S."/>
        </authorList>
    </citation>
    <scope>NUCLEOTIDE SEQUENCE [LARGE SCALE GENOMIC DNA]</scope>
    <source>
        <strain evidence="5">DSM 11003</strain>
    </source>
</reference>
<feature type="domain" description="CBS" evidence="3">
    <location>
        <begin position="71"/>
        <end position="127"/>
    </location>
</feature>
<proteinExistence type="predicted"/>
<dbReference type="PANTHER" id="PTHR43080">
    <property type="entry name" value="CBS DOMAIN-CONTAINING PROTEIN CBSX3, MITOCHONDRIAL"/>
    <property type="match status" value="1"/>
</dbReference>
<dbReference type="AlphaFoldDB" id="A0A1M5PRJ8"/>
<dbReference type="EMBL" id="FQWY01000025">
    <property type="protein sequence ID" value="SHH03953.1"/>
    <property type="molecule type" value="Genomic_DNA"/>
</dbReference>
<evidence type="ECO:0000313" key="4">
    <source>
        <dbReference type="EMBL" id="SHH03953.1"/>
    </source>
</evidence>
<feature type="domain" description="CBS" evidence="3">
    <location>
        <begin position="6"/>
        <end position="63"/>
    </location>
</feature>
<dbReference type="Proteomes" id="UP000242329">
    <property type="component" value="Unassembled WGS sequence"/>
</dbReference>